<keyword evidence="1" id="KW-0472">Membrane</keyword>
<gene>
    <name evidence="2" type="ORF">BQ8794_10340</name>
</gene>
<dbReference type="Proteomes" id="UP000188388">
    <property type="component" value="Unassembled WGS sequence"/>
</dbReference>
<organism evidence="2 3">
    <name type="scientific">Mesorhizobium prunaredense</name>
    <dbReference type="NCBI Taxonomy" id="1631249"/>
    <lineage>
        <taxon>Bacteria</taxon>
        <taxon>Pseudomonadati</taxon>
        <taxon>Pseudomonadota</taxon>
        <taxon>Alphaproteobacteria</taxon>
        <taxon>Hyphomicrobiales</taxon>
        <taxon>Phyllobacteriaceae</taxon>
        <taxon>Mesorhizobium</taxon>
    </lineage>
</organism>
<dbReference type="RefSeq" id="WP_077372105.1">
    <property type="nucleotide sequence ID" value="NZ_FTPD01000001.1"/>
</dbReference>
<dbReference type="EMBL" id="FTPD01000001">
    <property type="protein sequence ID" value="SIT52970.1"/>
    <property type="molecule type" value="Genomic_DNA"/>
</dbReference>
<name>A0A1R3UZA7_9HYPH</name>
<evidence type="ECO:0000313" key="2">
    <source>
        <dbReference type="EMBL" id="SIT52970.1"/>
    </source>
</evidence>
<protein>
    <submittedName>
        <fullName evidence="2">Uncharacterized protein</fullName>
    </submittedName>
</protein>
<evidence type="ECO:0000256" key="1">
    <source>
        <dbReference type="SAM" id="Phobius"/>
    </source>
</evidence>
<keyword evidence="3" id="KW-1185">Reference proteome</keyword>
<dbReference type="AlphaFoldDB" id="A0A1R3UZA7"/>
<dbReference type="STRING" id="1631249.BQ8794_10340"/>
<sequence>MTGTSFYMLCGAWALVMLAIFIHAIRLSYRIEARSPDLTNRSGFPRNAMMFHTVTNMNVARDQETQAMRRRMNRLLLIVLAGFALLWAGVSLVESAE</sequence>
<reference evidence="3" key="1">
    <citation type="submission" date="2017-01" db="EMBL/GenBank/DDBJ databases">
        <authorList>
            <person name="Brunel B."/>
        </authorList>
    </citation>
    <scope>NUCLEOTIDE SEQUENCE [LARGE SCALE GENOMIC DNA]</scope>
</reference>
<keyword evidence="1" id="KW-0812">Transmembrane</keyword>
<keyword evidence="1" id="KW-1133">Transmembrane helix</keyword>
<feature type="transmembrane region" description="Helical" evidence="1">
    <location>
        <begin position="6"/>
        <end position="25"/>
    </location>
</feature>
<proteinExistence type="predicted"/>
<feature type="transmembrane region" description="Helical" evidence="1">
    <location>
        <begin position="75"/>
        <end position="93"/>
    </location>
</feature>
<accession>A0A1R3UZA7</accession>
<evidence type="ECO:0000313" key="3">
    <source>
        <dbReference type="Proteomes" id="UP000188388"/>
    </source>
</evidence>